<reference evidence="2 3" key="1">
    <citation type="submission" date="2014-03" db="EMBL/GenBank/DDBJ databases">
        <title>Draft genome of the hookworm Oesophagostomum dentatum.</title>
        <authorList>
            <person name="Mitreva M."/>
        </authorList>
    </citation>
    <scope>NUCLEOTIDE SEQUENCE [LARGE SCALE GENOMIC DNA]</scope>
    <source>
        <strain evidence="2 3">OD-Hann</strain>
    </source>
</reference>
<accession>A0A0B1SXF7</accession>
<feature type="region of interest" description="Disordered" evidence="1">
    <location>
        <begin position="60"/>
        <end position="85"/>
    </location>
</feature>
<dbReference type="Proteomes" id="UP000053660">
    <property type="component" value="Unassembled WGS sequence"/>
</dbReference>
<proteinExistence type="predicted"/>
<keyword evidence="3" id="KW-1185">Reference proteome</keyword>
<feature type="non-terminal residue" evidence="2">
    <location>
        <position position="1"/>
    </location>
</feature>
<organism evidence="2 3">
    <name type="scientific">Oesophagostomum dentatum</name>
    <name type="common">Nodular worm</name>
    <dbReference type="NCBI Taxonomy" id="61180"/>
    <lineage>
        <taxon>Eukaryota</taxon>
        <taxon>Metazoa</taxon>
        <taxon>Ecdysozoa</taxon>
        <taxon>Nematoda</taxon>
        <taxon>Chromadorea</taxon>
        <taxon>Rhabditida</taxon>
        <taxon>Rhabditina</taxon>
        <taxon>Rhabditomorpha</taxon>
        <taxon>Strongyloidea</taxon>
        <taxon>Strongylidae</taxon>
        <taxon>Oesophagostomum</taxon>
    </lineage>
</organism>
<name>A0A0B1SXF7_OESDE</name>
<gene>
    <name evidence="2" type="ORF">OESDEN_12039</name>
</gene>
<evidence type="ECO:0000313" key="2">
    <source>
        <dbReference type="EMBL" id="KHJ88172.1"/>
    </source>
</evidence>
<feature type="compositionally biased region" description="Basic and acidic residues" evidence="1">
    <location>
        <begin position="1"/>
        <end position="14"/>
    </location>
</feature>
<protein>
    <submittedName>
        <fullName evidence="2">Uncharacterized protein</fullName>
    </submittedName>
</protein>
<dbReference type="AlphaFoldDB" id="A0A0B1SXF7"/>
<evidence type="ECO:0000256" key="1">
    <source>
        <dbReference type="SAM" id="MobiDB-lite"/>
    </source>
</evidence>
<feature type="region of interest" description="Disordered" evidence="1">
    <location>
        <begin position="1"/>
        <end position="24"/>
    </location>
</feature>
<dbReference type="EMBL" id="KN556321">
    <property type="protein sequence ID" value="KHJ88172.1"/>
    <property type="molecule type" value="Genomic_DNA"/>
</dbReference>
<sequence>AKKAAEPKAEVAVDKEEEVVHEENEWGIELVDESKPEESRTTVGDGLEYAYEVPKEAEIEIEPAEQPSETSKQDLASLMNQLKGL</sequence>
<evidence type="ECO:0000313" key="3">
    <source>
        <dbReference type="Proteomes" id="UP000053660"/>
    </source>
</evidence>